<organism evidence="15">
    <name type="scientific">Solanum lycopersicum</name>
    <name type="common">Tomato</name>
    <name type="synonym">Lycopersicon esculentum</name>
    <dbReference type="NCBI Taxonomy" id="4081"/>
    <lineage>
        <taxon>Eukaryota</taxon>
        <taxon>Viridiplantae</taxon>
        <taxon>Streptophyta</taxon>
        <taxon>Embryophyta</taxon>
        <taxon>Tracheophyta</taxon>
        <taxon>Spermatophyta</taxon>
        <taxon>Magnoliopsida</taxon>
        <taxon>eudicotyledons</taxon>
        <taxon>Gunneridae</taxon>
        <taxon>Pentapetalae</taxon>
        <taxon>asterids</taxon>
        <taxon>lamiids</taxon>
        <taxon>Solanales</taxon>
        <taxon>Solanaceae</taxon>
        <taxon>Solanoideae</taxon>
        <taxon>Solaneae</taxon>
        <taxon>Solanum</taxon>
        <taxon>Solanum subgen. Lycopersicon</taxon>
    </lineage>
</organism>
<dbReference type="InterPro" id="IPR009078">
    <property type="entry name" value="Ferritin-like_SF"/>
</dbReference>
<comment type="similarity">
    <text evidence="3">Belongs to the fatty acid desaturase type 2 family.</text>
</comment>
<evidence type="ECO:0000256" key="12">
    <source>
        <dbReference type="ARBA" id="ARBA00023098"/>
    </source>
</evidence>
<dbReference type="InParanoid" id="A0A3Q7GWX9"/>
<evidence type="ECO:0000256" key="3">
    <source>
        <dbReference type="ARBA" id="ARBA00008749"/>
    </source>
</evidence>
<evidence type="ECO:0000256" key="10">
    <source>
        <dbReference type="ARBA" id="ARBA00023002"/>
    </source>
</evidence>
<keyword evidence="10" id="KW-0560">Oxidoreductase</keyword>
<dbReference type="STRING" id="4081.A0A3Q7GWX9"/>
<evidence type="ECO:0000256" key="13">
    <source>
        <dbReference type="ARBA" id="ARBA00023160"/>
    </source>
</evidence>
<keyword evidence="13" id="KW-0275">Fatty acid biosynthesis</keyword>
<dbReference type="GO" id="GO:0006633">
    <property type="term" value="P:fatty acid biosynthetic process"/>
    <property type="evidence" value="ECO:0007669"/>
    <property type="project" value="UniProtKB-KW"/>
</dbReference>
<feature type="compositionally biased region" description="Polar residues" evidence="14">
    <location>
        <begin position="377"/>
        <end position="401"/>
    </location>
</feature>
<feature type="region of interest" description="Disordered" evidence="14">
    <location>
        <begin position="377"/>
        <end position="402"/>
    </location>
</feature>
<keyword evidence="12" id="KW-0443">Lipid metabolism</keyword>
<dbReference type="FunFam" id="1.10.620.20:FF:000002">
    <property type="entry name" value="Stearoyl-[acyl-carrier-protein] 9-desaturase, chloroplastic"/>
    <property type="match status" value="1"/>
</dbReference>
<dbReference type="GO" id="GO:0045300">
    <property type="term" value="F:stearoyl-[ACP] desaturase activity"/>
    <property type="evidence" value="ECO:0000318"/>
    <property type="project" value="GO_Central"/>
</dbReference>
<evidence type="ECO:0000256" key="11">
    <source>
        <dbReference type="ARBA" id="ARBA00023004"/>
    </source>
</evidence>
<evidence type="ECO:0000256" key="8">
    <source>
        <dbReference type="ARBA" id="ARBA00022832"/>
    </source>
</evidence>
<dbReference type="Pfam" id="PF03405">
    <property type="entry name" value="FA_desaturase_2"/>
    <property type="match status" value="2"/>
</dbReference>
<keyword evidence="6" id="KW-0934">Plastid</keyword>
<keyword evidence="5" id="KW-0150">Chloroplast</keyword>
<dbReference type="EnsemblPlants" id="Solyc06g059710.3.1">
    <property type="protein sequence ID" value="Solyc06g059710.3.1"/>
    <property type="gene ID" value="Solyc06g059710.3"/>
</dbReference>
<name>A0A3Q7GWX9_SOLLC</name>
<dbReference type="PANTHER" id="PTHR31155:SF34">
    <property type="entry name" value="ACYL-[ACYL-CARRIER-PROTEIN] DESATURASE"/>
    <property type="match status" value="1"/>
</dbReference>
<evidence type="ECO:0000313" key="15">
    <source>
        <dbReference type="EnsemblPlants" id="Solyc06g059710.3.1"/>
    </source>
</evidence>
<evidence type="ECO:0000256" key="14">
    <source>
        <dbReference type="SAM" id="MobiDB-lite"/>
    </source>
</evidence>
<protein>
    <recommendedName>
        <fullName evidence="17">Acyl-[acyl-carrier-protein] desaturase</fullName>
    </recommendedName>
</protein>
<dbReference type="Proteomes" id="UP000004994">
    <property type="component" value="Chromosome 6"/>
</dbReference>
<evidence type="ECO:0000313" key="16">
    <source>
        <dbReference type="Proteomes" id="UP000004994"/>
    </source>
</evidence>
<keyword evidence="8" id="KW-0276">Fatty acid metabolism</keyword>
<evidence type="ECO:0000256" key="5">
    <source>
        <dbReference type="ARBA" id="ARBA00022528"/>
    </source>
</evidence>
<evidence type="ECO:0000256" key="9">
    <source>
        <dbReference type="ARBA" id="ARBA00022946"/>
    </source>
</evidence>
<dbReference type="AlphaFoldDB" id="A0A3Q7GWX9"/>
<comment type="cofactor">
    <cofactor evidence="1">
        <name>Fe(2+)</name>
        <dbReference type="ChEBI" id="CHEBI:29033"/>
    </cofactor>
</comment>
<evidence type="ECO:0000256" key="2">
    <source>
        <dbReference type="ARBA" id="ARBA00004229"/>
    </source>
</evidence>
<dbReference type="Gramene" id="Solyc06g059710.3.1">
    <property type="protein sequence ID" value="Solyc06g059710.3.1"/>
    <property type="gene ID" value="Solyc06g059710.3"/>
</dbReference>
<dbReference type="InterPro" id="IPR005067">
    <property type="entry name" value="Fatty_acid_desaturase-2"/>
</dbReference>
<reference evidence="15" key="2">
    <citation type="submission" date="2019-01" db="UniProtKB">
        <authorList>
            <consortium name="EnsemblPlants"/>
        </authorList>
    </citation>
    <scope>IDENTIFICATION</scope>
    <source>
        <strain evidence="15">cv. Heinz 1706</strain>
    </source>
</reference>
<reference evidence="15" key="1">
    <citation type="journal article" date="2012" name="Nature">
        <title>The tomato genome sequence provides insights into fleshy fruit evolution.</title>
        <authorList>
            <consortium name="Tomato Genome Consortium"/>
        </authorList>
    </citation>
    <scope>NUCLEOTIDE SEQUENCE [LARGE SCALE GENOMIC DNA]</scope>
    <source>
        <strain evidence="15">cv. Heinz 1706</strain>
    </source>
</reference>
<accession>A0A3Q7GWX9</accession>
<keyword evidence="7" id="KW-0479">Metal-binding</keyword>
<dbReference type="PANTHER" id="PTHR31155">
    <property type="entry name" value="ACYL- ACYL-CARRIER-PROTEIN DESATURASE-RELATED"/>
    <property type="match status" value="1"/>
</dbReference>
<dbReference type="Gene3D" id="1.10.620.20">
    <property type="entry name" value="Ribonucleotide Reductase, subunit A"/>
    <property type="match status" value="2"/>
</dbReference>
<dbReference type="CDD" id="cd01050">
    <property type="entry name" value="Acyl_ACP_Desat"/>
    <property type="match status" value="2"/>
</dbReference>
<evidence type="ECO:0008006" key="17">
    <source>
        <dbReference type="Google" id="ProtNLM"/>
    </source>
</evidence>
<evidence type="ECO:0000256" key="6">
    <source>
        <dbReference type="ARBA" id="ARBA00022640"/>
    </source>
</evidence>
<dbReference type="GO" id="GO:0046872">
    <property type="term" value="F:metal ion binding"/>
    <property type="evidence" value="ECO:0007669"/>
    <property type="project" value="UniProtKB-KW"/>
</dbReference>
<keyword evidence="11" id="KW-0408">Iron</keyword>
<evidence type="ECO:0000256" key="4">
    <source>
        <dbReference type="ARBA" id="ARBA00022516"/>
    </source>
</evidence>
<dbReference type="InterPro" id="IPR012348">
    <property type="entry name" value="RNR-like"/>
</dbReference>
<dbReference type="GO" id="GO:0006631">
    <property type="term" value="P:fatty acid metabolic process"/>
    <property type="evidence" value="ECO:0000318"/>
    <property type="project" value="GO_Central"/>
</dbReference>
<evidence type="ECO:0000256" key="1">
    <source>
        <dbReference type="ARBA" id="ARBA00001954"/>
    </source>
</evidence>
<keyword evidence="9" id="KW-0809">Transit peptide</keyword>
<dbReference type="PaxDb" id="4081-Solyc06g059710.2.1"/>
<evidence type="ECO:0000256" key="7">
    <source>
        <dbReference type="ARBA" id="ARBA00022723"/>
    </source>
</evidence>
<sequence>MQTTSFSQFNIPSIVWASPLPTTTMLRGKTTSLQRLSPPYAVASSTSRHQVTHSMPPEKLEIFKSLEPWVSENVLPFLKPVEKCRQPIEFLPDPSQGPEQFEEEVRAIRHRASGLSDEYFVMLVDGVGDETGCSPCPWAIWTRAWTAEENRHGDLLRTYLYLSGRVDMLMVDKTLQYLIGAGMDIRLENNPYLGFVYTSFQERATYSSHGNMARLATQGGDPMLARMCGAIAADEKRHEHAYTRIVDKLLEVDPNATMLAIANMMKKKIVMPMHLMYDGQDPNIFEHFSSIVERQGIYASQLEKLQGLSGEARRAQDYVCRLPLKVRKLENRVKKIEPRQVKFSWIFNKQTTNFSQFNIPSIVWNSPPPTTTMLRGKTTSTQRLSPPNAVASTTSRHQVTHSMPPEKLEIFKSLEPWVFENILPFRKPIEKCWQPIEFLPDPSQGPEHFEEEVRALRQRVLGLSDEYFVMLVGNMLTEDALPTYQTAINTFDGVRDETGSSPCPWAIWTRAWSAEENRHGDLLRTYLYLSGRVDMLMVEKTLQYSIGAGIDVGVENNPYMGFVYTSFQERATFLSHGNMAKLAIEGGDPMLARICGTIAADEKRHENAYTKIIEKLLEIDPNTTMIAIAYMMKKRITMPLHLMYDGQDPNIFKHFSAIIQKQGVYTSRDYVEILEFFITRWKLEKLEGLTTGEARRAQDFVCKLPSKIKRFENRNNILDSHPVKLSWIFNKQVCV</sequence>
<dbReference type="GO" id="GO:0009507">
    <property type="term" value="C:chloroplast"/>
    <property type="evidence" value="ECO:0007669"/>
    <property type="project" value="UniProtKB-SubCell"/>
</dbReference>
<dbReference type="SUPFAM" id="SSF47240">
    <property type="entry name" value="Ferritin-like"/>
    <property type="match status" value="2"/>
</dbReference>
<keyword evidence="4" id="KW-0444">Lipid biosynthesis</keyword>
<comment type="subcellular location">
    <subcellularLocation>
        <location evidence="2">Plastid</location>
        <location evidence="2">Chloroplast</location>
    </subcellularLocation>
</comment>
<proteinExistence type="inferred from homology"/>
<keyword evidence="16" id="KW-1185">Reference proteome</keyword>